<dbReference type="SUPFAM" id="SSF81296">
    <property type="entry name" value="E set domains"/>
    <property type="match status" value="6"/>
</dbReference>
<accession>A0ABS0L7A7</accession>
<dbReference type="PANTHER" id="PTHR46769:SF2">
    <property type="entry name" value="FIBROCYSTIN-L ISOFORM 2 PRECURSOR-RELATED"/>
    <property type="match status" value="1"/>
</dbReference>
<evidence type="ECO:0000259" key="3">
    <source>
        <dbReference type="SMART" id="SM00429"/>
    </source>
</evidence>
<dbReference type="InterPro" id="IPR002909">
    <property type="entry name" value="IPT_dom"/>
</dbReference>
<dbReference type="InterPro" id="IPR026444">
    <property type="entry name" value="Secre_tail"/>
</dbReference>
<comment type="caution">
    <text evidence="4">The sequence shown here is derived from an EMBL/GenBank/DDBJ whole genome shotgun (WGS) entry which is preliminary data.</text>
</comment>
<dbReference type="CDD" id="cd00102">
    <property type="entry name" value="IPT"/>
    <property type="match status" value="2"/>
</dbReference>
<dbReference type="SMART" id="SM00429">
    <property type="entry name" value="IPT"/>
    <property type="match status" value="5"/>
</dbReference>
<dbReference type="Pfam" id="PF18962">
    <property type="entry name" value="Por_Secre_tail"/>
    <property type="match status" value="1"/>
</dbReference>
<dbReference type="PANTHER" id="PTHR46769">
    <property type="entry name" value="POLYCYSTIC KIDNEY AND HEPATIC DISEASE 1 (AUTOSOMAL RECESSIVE)-LIKE 1"/>
    <property type="match status" value="1"/>
</dbReference>
<proteinExistence type="predicted"/>
<keyword evidence="5" id="KW-1185">Reference proteome</keyword>
<feature type="chain" id="PRO_5045952732" evidence="2">
    <location>
        <begin position="20"/>
        <end position="1539"/>
    </location>
</feature>
<protein>
    <submittedName>
        <fullName evidence="4">IPT/TIG domain-containing protein</fullName>
    </submittedName>
</protein>
<dbReference type="Gene3D" id="2.60.40.10">
    <property type="entry name" value="Immunoglobulins"/>
    <property type="match status" value="6"/>
</dbReference>
<dbReference type="Proteomes" id="UP000601099">
    <property type="component" value="Unassembled WGS sequence"/>
</dbReference>
<sequence>MKKLLPLLFFALFQLAALGQGTTLVKDIMPGASGIFPGNFVKAGNKLYFIRRGTGPREFYRTDGTAAGTQLVKTWVKDPDAYDPYEAKNAVDFNGRLVFTRYNDAVVNQHEIWVTDGTTDGTKKIPAPTSTTIYRIEQLTVFNNAVYFVIEGFSTIRGLYRWDGTEAAPVKLIGESTSNRGLNYFIVTGGSRVFFSDGWKVYNVTNSAAPEVLYDQSVVDNTQSGISGMVYFNGKVLITEGRPIEGSNMRGIRAIDPVTKQYPYIKQELGFGLPFPSSRSPLMATLGGSLYFAKTRFTNPNYLFELWKISPDFKVTLVKQISATTSITPRLFMANAKLLVFSLEYFSGGNELWKSDGTAAGTTMLIERSDNIRFTDDQKSTLITNSQLLFPASDRTETYPNTAHGTELWTSNFTKAGTRIAVDFAEGTYGGVNTDLGFGSLDGSSILLAAVRSTAAGSPYGSELWKSDGTPIAENGKVPAAPTLTALTPATGPWGGTVVLTGTNFTGATAVRFNQTTTTQHTVNSATKITVTVPDGATTGKVSVITPGGTATSATNFTIIEAATITAFSPASTTIGGTVTITGTNFTGTTAVKFNNTAATTFTVNSATKITATVPTGATTGKISVTTPAGTVASTDNILIAPPLAISSFSPASGPAGTVVVLTGTSFTGATAVKFNTTAATSFTVNSATQLTATVPAGATTGKISVTTSQGTASSTGSFTVTTAQAPAVTTFSPASGPVGTLVTLTGTNFTGATAVKFNTTNAPSFTVVSATSLTATVPAGATTGKISVTTAGGTASSAASFTVTATPAGGPYLSAFAPGSGAPGDVVVLTGSSLTGARDVSFGGVPSLGFTVTSPTTISVIVPQAAASGKITVTMPTATHKSVDDFTVIVPTSELASGSLGLSMYNATSSFVPLKNHFYFSRREDGNTQLWRSDGTAAGTISVSSSIRTPNNVEFARATERYVYFFETDAAGKNRLVALDENLTKKELSTTGSINDTYTLLNNKAVFEKDRTVWVFDELTKTSKQLYDFYPHLMFAYRGLAYFKGNPGSGGYSIGRTDGTAAGTFLVSSVSDLYANLFGGAGEYVYIACSERNTTGWVLYRTNGAAANSLTRISGFNGDIRQLTDVNGTLFFMGRASNTTVGWELYKVTGTTAELVKDLSPGLGDGVNDRLIPVAMRNHLYFRGQTDKGYELWKSDGTAAGTVLVKDLNPGSGDTYPDYLTAVGNKVYFTGGRSYSDQALHVSDGTEAGTKALNFAPEGILYTSYFKGNLIFSAEHPTTYKRELYVYNLRDAAPAATPTITSFSPATGPVGTVVTITGTNLTGTTTVKFNQATATVVKVNSATSITATVPAGATTGKVSVEAPAGKATSTQDFTVTPAVCNVPVPTITAGTATAAGMVLTSSSSTGNQWLRNGTAIAGATARTYTATQNGRYSVKVTVDNCTSTSAEFALTALAVQPLSASMFTVYPNPSTDFLTIQPGPNPGKWELSLYNGLGQQLQQRTLRTNAPLQLDLRAYPAGLYTLRIFDGKSFYSGNILKQ</sequence>
<feature type="domain" description="IPT/TIG" evidence="3">
    <location>
        <begin position="643"/>
        <end position="722"/>
    </location>
</feature>
<gene>
    <name evidence="4" type="ORF">I5L79_20875</name>
</gene>
<evidence type="ECO:0000313" key="4">
    <source>
        <dbReference type="EMBL" id="MBG8556010.1"/>
    </source>
</evidence>
<evidence type="ECO:0000313" key="5">
    <source>
        <dbReference type="Proteomes" id="UP000601099"/>
    </source>
</evidence>
<keyword evidence="1 2" id="KW-0732">Signal</keyword>
<feature type="domain" description="IPT/TIG" evidence="3">
    <location>
        <begin position="726"/>
        <end position="805"/>
    </location>
</feature>
<feature type="signal peptide" evidence="2">
    <location>
        <begin position="1"/>
        <end position="19"/>
    </location>
</feature>
<evidence type="ECO:0000256" key="1">
    <source>
        <dbReference type="ARBA" id="ARBA00022729"/>
    </source>
</evidence>
<dbReference type="InterPro" id="IPR013783">
    <property type="entry name" value="Ig-like_fold"/>
</dbReference>
<organism evidence="4 5">
    <name type="scientific">Hymenobacter guriensis</name>
    <dbReference type="NCBI Taxonomy" id="2793065"/>
    <lineage>
        <taxon>Bacteria</taxon>
        <taxon>Pseudomonadati</taxon>
        <taxon>Bacteroidota</taxon>
        <taxon>Cytophagia</taxon>
        <taxon>Cytophagales</taxon>
        <taxon>Hymenobacteraceae</taxon>
        <taxon>Hymenobacter</taxon>
    </lineage>
</organism>
<dbReference type="InterPro" id="IPR052387">
    <property type="entry name" value="Fibrocystin"/>
</dbReference>
<evidence type="ECO:0000256" key="2">
    <source>
        <dbReference type="SAM" id="SignalP"/>
    </source>
</evidence>
<dbReference type="RefSeq" id="WP_196957031.1">
    <property type="nucleotide sequence ID" value="NZ_JADWYK010000018.1"/>
</dbReference>
<dbReference type="EMBL" id="JADWYK010000018">
    <property type="protein sequence ID" value="MBG8556010.1"/>
    <property type="molecule type" value="Genomic_DNA"/>
</dbReference>
<dbReference type="NCBIfam" id="TIGR04183">
    <property type="entry name" value="Por_Secre_tail"/>
    <property type="match status" value="1"/>
</dbReference>
<feature type="domain" description="IPT/TIG" evidence="3">
    <location>
        <begin position="1298"/>
        <end position="1377"/>
    </location>
</feature>
<name>A0ABS0L7A7_9BACT</name>
<feature type="domain" description="IPT/TIG" evidence="3">
    <location>
        <begin position="562"/>
        <end position="642"/>
    </location>
</feature>
<dbReference type="Pfam" id="PF01833">
    <property type="entry name" value="TIG"/>
    <property type="match status" value="5"/>
</dbReference>
<reference evidence="4 5" key="1">
    <citation type="submission" date="2020-11" db="EMBL/GenBank/DDBJ databases">
        <title>Hymenobacter sp.</title>
        <authorList>
            <person name="Kim M.K."/>
        </authorList>
    </citation>
    <scope>NUCLEOTIDE SEQUENCE [LARGE SCALE GENOMIC DNA]</scope>
    <source>
        <strain evidence="4 5">BT594</strain>
    </source>
</reference>
<feature type="domain" description="IPT/TIG" evidence="3">
    <location>
        <begin position="481"/>
        <end position="560"/>
    </location>
</feature>
<dbReference type="InterPro" id="IPR014756">
    <property type="entry name" value="Ig_E-set"/>
</dbReference>